<dbReference type="InterPro" id="IPR016032">
    <property type="entry name" value="Sig_transdc_resp-reg_C-effctor"/>
</dbReference>
<dbReference type="GO" id="GO:0003677">
    <property type="term" value="F:DNA binding"/>
    <property type="evidence" value="ECO:0007669"/>
    <property type="project" value="InterPro"/>
</dbReference>
<gene>
    <name evidence="2" type="ORF">DKG74_02955</name>
</gene>
<dbReference type="RefSeq" id="WP_109902397.1">
    <property type="nucleotide sequence ID" value="NZ_QGLE01000001.1"/>
</dbReference>
<comment type="caution">
    <text evidence="2">The sequence shown here is derived from an EMBL/GenBank/DDBJ whole genome shotgun (WGS) entry which is preliminary data.</text>
</comment>
<reference evidence="2 3" key="1">
    <citation type="submission" date="2018-05" db="EMBL/GenBank/DDBJ databases">
        <title>Zavarzinia sp. HR-AS.</title>
        <authorList>
            <person name="Lee Y."/>
            <person name="Jeon C.O."/>
        </authorList>
    </citation>
    <scope>NUCLEOTIDE SEQUENCE [LARGE SCALE GENOMIC DNA]</scope>
    <source>
        <strain evidence="2 3">HR-AS</strain>
    </source>
</reference>
<proteinExistence type="predicted"/>
<dbReference type="EMBL" id="QGLE01000001">
    <property type="protein sequence ID" value="PWR25925.1"/>
    <property type="molecule type" value="Genomic_DNA"/>
</dbReference>
<dbReference type="GO" id="GO:0006355">
    <property type="term" value="P:regulation of DNA-templated transcription"/>
    <property type="evidence" value="ECO:0007669"/>
    <property type="project" value="InterPro"/>
</dbReference>
<dbReference type="InterPro" id="IPR000792">
    <property type="entry name" value="Tscrpt_reg_LuxR_C"/>
</dbReference>
<dbReference type="PROSITE" id="PS50043">
    <property type="entry name" value="HTH_LUXR_2"/>
    <property type="match status" value="1"/>
</dbReference>
<protein>
    <recommendedName>
        <fullName evidence="1">HTH luxR-type domain-containing protein</fullName>
    </recommendedName>
</protein>
<evidence type="ECO:0000313" key="3">
    <source>
        <dbReference type="Proteomes" id="UP000245461"/>
    </source>
</evidence>
<dbReference type="InterPro" id="IPR036388">
    <property type="entry name" value="WH-like_DNA-bd_sf"/>
</dbReference>
<accession>A0A317EL39</accession>
<dbReference type="AlphaFoldDB" id="A0A317EL39"/>
<keyword evidence="3" id="KW-1185">Reference proteome</keyword>
<dbReference type="SMART" id="SM00421">
    <property type="entry name" value="HTH_LUXR"/>
    <property type="match status" value="1"/>
</dbReference>
<dbReference type="Gene3D" id="1.10.10.10">
    <property type="entry name" value="Winged helix-like DNA-binding domain superfamily/Winged helix DNA-binding domain"/>
    <property type="match status" value="1"/>
</dbReference>
<dbReference type="OrthoDB" id="6697591at2"/>
<feature type="domain" description="HTH luxR-type" evidence="1">
    <location>
        <begin position="293"/>
        <end position="358"/>
    </location>
</feature>
<name>A0A317EL39_9PROT</name>
<sequence length="364" mass="38894">MEEHELLIDDLYSAAWLPELWPRVLDRISGLADAHGAVFFAIGNGEPRWVGNATGSRVMEAYLEGGWQTRNRRAERAAALNHPGFLGDLDIFTMEEIARDPLYTEFFRGLGLGWCMGTTVFSPSGEILVLNVERRYEKGPMSRAALEALDPLRPHFARAALMASRLQLERAVTTTKALEMVGLPAAVIAPDGVALAVNSLFDSLGTHVVARAHGRIGLHARGADQLLQAAITELGRPGGGSIHSIPLPASEDAAPLIVHLVPVRREARDLFGRAMGIFVATPIMAGPNLPTALLQGLFDLSPAEARIAGLVGSGMTPEAAAKALGVGKETVRHHLKSVFAKTGTGRQAELVALLSGKVVPRTRA</sequence>
<evidence type="ECO:0000259" key="1">
    <source>
        <dbReference type="PROSITE" id="PS50043"/>
    </source>
</evidence>
<organism evidence="2 3">
    <name type="scientific">Zavarzinia aquatilis</name>
    <dbReference type="NCBI Taxonomy" id="2211142"/>
    <lineage>
        <taxon>Bacteria</taxon>
        <taxon>Pseudomonadati</taxon>
        <taxon>Pseudomonadota</taxon>
        <taxon>Alphaproteobacteria</taxon>
        <taxon>Rhodospirillales</taxon>
        <taxon>Zavarziniaceae</taxon>
        <taxon>Zavarzinia</taxon>
    </lineage>
</organism>
<dbReference type="SUPFAM" id="SSF46894">
    <property type="entry name" value="C-terminal effector domain of the bipartite response regulators"/>
    <property type="match status" value="1"/>
</dbReference>
<evidence type="ECO:0000313" key="2">
    <source>
        <dbReference type="EMBL" id="PWR25925.1"/>
    </source>
</evidence>
<dbReference type="Proteomes" id="UP000245461">
    <property type="component" value="Unassembled WGS sequence"/>
</dbReference>